<keyword evidence="3" id="KW-1003">Cell membrane</keyword>
<feature type="transmembrane region" description="Helical" evidence="7">
    <location>
        <begin position="176"/>
        <end position="199"/>
    </location>
</feature>
<reference evidence="9 10" key="1">
    <citation type="journal article" date="2014" name="Genome Announc.">
        <title>Draft Genome Sequences of Three Alkaliphilic Bacillus Strains, Bacillus wakoensis JCM 9140T, Bacillus akibai JCM 9157T, and Bacillus hemicellulosilyticus JCM 9152T.</title>
        <authorList>
            <person name="Yuki M."/>
            <person name="Oshima K."/>
            <person name="Suda W."/>
            <person name="Oshida Y."/>
            <person name="Kitamura K."/>
            <person name="Iida T."/>
            <person name="Hattori M."/>
            <person name="Ohkuma M."/>
        </authorList>
    </citation>
    <scope>NUCLEOTIDE SEQUENCE [LARGE SCALE GENOMIC DNA]</scope>
    <source>
        <strain evidence="9 10">JCM 9157</strain>
    </source>
</reference>
<dbReference type="PROSITE" id="PS50928">
    <property type="entry name" value="ABC_TM1"/>
    <property type="match status" value="1"/>
</dbReference>
<evidence type="ECO:0000313" key="9">
    <source>
        <dbReference type="EMBL" id="GAE35370.1"/>
    </source>
</evidence>
<name>W4QTA1_HALA3</name>
<dbReference type="eggNOG" id="COG1175">
    <property type="taxonomic scope" value="Bacteria"/>
</dbReference>
<dbReference type="InterPro" id="IPR000515">
    <property type="entry name" value="MetI-like"/>
</dbReference>
<dbReference type="InterPro" id="IPR051393">
    <property type="entry name" value="ABC_transporter_permease"/>
</dbReference>
<dbReference type="SUPFAM" id="SSF161098">
    <property type="entry name" value="MetI-like"/>
    <property type="match status" value="1"/>
</dbReference>
<evidence type="ECO:0000256" key="6">
    <source>
        <dbReference type="ARBA" id="ARBA00023136"/>
    </source>
</evidence>
<evidence type="ECO:0000256" key="4">
    <source>
        <dbReference type="ARBA" id="ARBA00022692"/>
    </source>
</evidence>
<dbReference type="EMBL" id="BAUV01000017">
    <property type="protein sequence ID" value="GAE35370.1"/>
    <property type="molecule type" value="Genomic_DNA"/>
</dbReference>
<evidence type="ECO:0000256" key="5">
    <source>
        <dbReference type="ARBA" id="ARBA00022989"/>
    </source>
</evidence>
<dbReference type="Pfam" id="PF00528">
    <property type="entry name" value="BPD_transp_1"/>
    <property type="match status" value="1"/>
</dbReference>
<evidence type="ECO:0000256" key="1">
    <source>
        <dbReference type="ARBA" id="ARBA00004651"/>
    </source>
</evidence>
<evidence type="ECO:0000313" key="10">
    <source>
        <dbReference type="Proteomes" id="UP000018896"/>
    </source>
</evidence>
<evidence type="ECO:0000256" key="2">
    <source>
        <dbReference type="ARBA" id="ARBA00022448"/>
    </source>
</evidence>
<comment type="similarity">
    <text evidence="7">Belongs to the binding-protein-dependent transport system permease family.</text>
</comment>
<dbReference type="Proteomes" id="UP000018896">
    <property type="component" value="Unassembled WGS sequence"/>
</dbReference>
<dbReference type="STRING" id="1236973.JCM9157_2472"/>
<gene>
    <name evidence="9" type="ORF">JCM9157_2472</name>
</gene>
<accession>W4QTA1</accession>
<dbReference type="PANTHER" id="PTHR30193:SF37">
    <property type="entry name" value="INNER MEMBRANE ABC TRANSPORTER PERMEASE PROTEIN YCJO"/>
    <property type="match status" value="1"/>
</dbReference>
<dbReference type="GO" id="GO:0005886">
    <property type="term" value="C:plasma membrane"/>
    <property type="evidence" value="ECO:0007669"/>
    <property type="project" value="UniProtKB-SubCell"/>
</dbReference>
<evidence type="ECO:0000256" key="3">
    <source>
        <dbReference type="ARBA" id="ARBA00022475"/>
    </source>
</evidence>
<evidence type="ECO:0000256" key="7">
    <source>
        <dbReference type="RuleBase" id="RU363032"/>
    </source>
</evidence>
<evidence type="ECO:0000259" key="8">
    <source>
        <dbReference type="PROSITE" id="PS50928"/>
    </source>
</evidence>
<dbReference type="GO" id="GO:0055085">
    <property type="term" value="P:transmembrane transport"/>
    <property type="evidence" value="ECO:0007669"/>
    <property type="project" value="InterPro"/>
</dbReference>
<sequence length="314" mass="35589">METAKSIPQQSPPQKEKRYRSLGRNLRFRNGLIGWSFILLSIVLISIFYFYPMISALMLSFQSGTGRNLEYVGFDNYFRLFKDPTFLTAVKNTVIYLMVQVPVMIFLALLISVLLNDKKLMGKGWFRTAIFLPCVTSLVAYSVIFKYLFGSDGLINVMLMNFAIVSQPVQWLTDPFWAKVTIIIAITWRWTGYNMIFYLSALQNIDNSIYEAAKIDGANAIQRFFVITIPLLKPIILFTSITSTIGTLQLFDEVMNITGGGPGNSTLTISQYIYNLSFKYTPDFGYAATVSYAIVVLIVFFSILQFKMAGDKNA</sequence>
<feature type="transmembrane region" description="Helical" evidence="7">
    <location>
        <begin position="220"/>
        <end position="241"/>
    </location>
</feature>
<keyword evidence="5 7" id="KW-1133">Transmembrane helix</keyword>
<feature type="domain" description="ABC transmembrane type-1" evidence="8">
    <location>
        <begin position="90"/>
        <end position="305"/>
    </location>
</feature>
<dbReference type="PANTHER" id="PTHR30193">
    <property type="entry name" value="ABC TRANSPORTER PERMEASE PROTEIN"/>
    <property type="match status" value="1"/>
</dbReference>
<feature type="transmembrane region" description="Helical" evidence="7">
    <location>
        <begin position="94"/>
        <end position="116"/>
    </location>
</feature>
<dbReference type="Gene3D" id="1.10.3720.10">
    <property type="entry name" value="MetI-like"/>
    <property type="match status" value="1"/>
</dbReference>
<feature type="transmembrane region" description="Helical" evidence="7">
    <location>
        <begin position="32"/>
        <end position="51"/>
    </location>
</feature>
<dbReference type="CDD" id="cd06261">
    <property type="entry name" value="TM_PBP2"/>
    <property type="match status" value="1"/>
</dbReference>
<feature type="transmembrane region" description="Helical" evidence="7">
    <location>
        <begin position="284"/>
        <end position="304"/>
    </location>
</feature>
<keyword evidence="2 7" id="KW-0813">Transport</keyword>
<keyword evidence="6 7" id="KW-0472">Membrane</keyword>
<feature type="transmembrane region" description="Helical" evidence="7">
    <location>
        <begin position="128"/>
        <end position="149"/>
    </location>
</feature>
<dbReference type="InterPro" id="IPR035906">
    <property type="entry name" value="MetI-like_sf"/>
</dbReference>
<keyword evidence="4 7" id="KW-0812">Transmembrane</keyword>
<protein>
    <submittedName>
        <fullName evidence="9">Sugar ABC transporter</fullName>
    </submittedName>
</protein>
<dbReference type="AlphaFoldDB" id="W4QTA1"/>
<comment type="subcellular location">
    <subcellularLocation>
        <location evidence="1 7">Cell membrane</location>
        <topology evidence="1 7">Multi-pass membrane protein</topology>
    </subcellularLocation>
</comment>
<comment type="caution">
    <text evidence="9">The sequence shown here is derived from an EMBL/GenBank/DDBJ whole genome shotgun (WGS) entry which is preliminary data.</text>
</comment>
<keyword evidence="10" id="KW-1185">Reference proteome</keyword>
<proteinExistence type="inferred from homology"/>
<organism evidence="9 10">
    <name type="scientific">Halalkalibacter akibai (strain ATCC 43226 / DSM 21942 / CIP 109018 / JCM 9157 / 1139)</name>
    <name type="common">Bacillus akibai</name>
    <dbReference type="NCBI Taxonomy" id="1236973"/>
    <lineage>
        <taxon>Bacteria</taxon>
        <taxon>Bacillati</taxon>
        <taxon>Bacillota</taxon>
        <taxon>Bacilli</taxon>
        <taxon>Bacillales</taxon>
        <taxon>Bacillaceae</taxon>
        <taxon>Halalkalibacter</taxon>
    </lineage>
</organism>